<proteinExistence type="predicted"/>
<name>A0AC35U6L7_9BILA</name>
<organism evidence="1 2">
    <name type="scientific">Rhabditophanes sp. KR3021</name>
    <dbReference type="NCBI Taxonomy" id="114890"/>
    <lineage>
        <taxon>Eukaryota</taxon>
        <taxon>Metazoa</taxon>
        <taxon>Ecdysozoa</taxon>
        <taxon>Nematoda</taxon>
        <taxon>Chromadorea</taxon>
        <taxon>Rhabditida</taxon>
        <taxon>Tylenchina</taxon>
        <taxon>Panagrolaimomorpha</taxon>
        <taxon>Strongyloidoidea</taxon>
        <taxon>Alloionematidae</taxon>
        <taxon>Rhabditophanes</taxon>
    </lineage>
</organism>
<reference evidence="2" key="1">
    <citation type="submission" date="2016-11" db="UniProtKB">
        <authorList>
            <consortium name="WormBaseParasite"/>
        </authorList>
    </citation>
    <scope>IDENTIFICATION</scope>
    <source>
        <strain evidence="2">KR3021</strain>
    </source>
</reference>
<protein>
    <submittedName>
        <fullName evidence="2">PAP2_C domain-containing protein</fullName>
    </submittedName>
</protein>
<evidence type="ECO:0000313" key="1">
    <source>
        <dbReference type="Proteomes" id="UP000095286"/>
    </source>
</evidence>
<accession>A0AC35U6L7</accession>
<sequence>MLVDKDTNILEDYYKRSNIKKFPTFVALLSLLFGWLLNIITLAWVHDRVPMDRAPLPDLFFSLFPEIPEAIRITEIIMLFMIVNCLVVIYLHQHRWIVARRVFFCVAVSYVFRAICITIFQVPVPSTKTFCAPQTSGGLSVVVDRVLQTFWSAGIEALRPRVLCGDLIVSGHTISLFTALHAFKYYSPKKVAVIEWLYRTLAFIAIICILLSRKHYTIDVFLGYVVATNVFRTYHSLMHSYHQNELEKNLHSQNWLTPAVVYFEKDALPPYLFSNVLQFPKVVTRLCRKDSN</sequence>
<dbReference type="Proteomes" id="UP000095286">
    <property type="component" value="Unplaced"/>
</dbReference>
<dbReference type="WBParaSite" id="RSKR_0000830200.1">
    <property type="protein sequence ID" value="RSKR_0000830200.1"/>
    <property type="gene ID" value="RSKR_0000830200"/>
</dbReference>
<evidence type="ECO:0000313" key="2">
    <source>
        <dbReference type="WBParaSite" id="RSKR_0000830200.1"/>
    </source>
</evidence>